<feature type="compositionally biased region" description="Basic residues" evidence="5">
    <location>
        <begin position="716"/>
        <end position="725"/>
    </location>
</feature>
<comment type="caution">
    <text evidence="7">The sequence shown here is derived from an EMBL/GenBank/DDBJ whole genome shotgun (WGS) entry which is preliminary data.</text>
</comment>
<evidence type="ECO:0000256" key="1">
    <source>
        <dbReference type="ARBA" id="ARBA00022741"/>
    </source>
</evidence>
<dbReference type="PANTHER" id="PTHR18934">
    <property type="entry name" value="ATP-DEPENDENT RNA HELICASE"/>
    <property type="match status" value="1"/>
</dbReference>
<dbReference type="PROSITE" id="PS51192">
    <property type="entry name" value="HELICASE_ATP_BIND_1"/>
    <property type="match status" value="1"/>
</dbReference>
<dbReference type="InterPro" id="IPR027417">
    <property type="entry name" value="P-loop_NTPase"/>
</dbReference>
<keyword evidence="4" id="KW-0067">ATP-binding</keyword>
<dbReference type="Gene3D" id="3.40.50.300">
    <property type="entry name" value="P-loop containing nucleotide triphosphate hydrolases"/>
    <property type="match status" value="1"/>
</dbReference>
<dbReference type="SUPFAM" id="SSF52540">
    <property type="entry name" value="P-loop containing nucleoside triphosphate hydrolases"/>
    <property type="match status" value="1"/>
</dbReference>
<feature type="compositionally biased region" description="Basic and acidic residues" evidence="5">
    <location>
        <begin position="845"/>
        <end position="857"/>
    </location>
</feature>
<sequence>MLRAPAAQVPPPPPGGPRGTAAGPPCPPRPRQGCHHRRAPGLARGCLAVPVLWPALRRARGSARHRLRRTAGPAVQVLEPAATSAVGLRPRRAEVLVDFDALLLWLASAGGEVRGLSYHALDRRATRVVRRLRAQGVDLHIFVSGAGGPEPEGPGGAARSWRWWLEQASAGRGRPGAAALALPLAAAQLEATLRRVGARVTHCEGSAAAHVAALAEREPSALAIFNDSGKIMQAGALEQVPLRLSLEQSGPREGAGIEELALLPPTRKQYWSVTEVIDHLSIDAPIGEQFSSQRAAGAAGEQGSASSIAALPAWLAGAREHGRRWCGAAPGDVRSAGALSELTLPLRRVAYLLVPPPGGRVMEYGAGASGDLCSKPVEAETDESLELDAILALAPLQREWLLERALAMAGRGEPGWLGSWARLARGRRRYPPGVAERAASRSPWGACPGAASAVVFLAERRAALGEPLGEAEVSALAWTAEFCVSERGGAASKRALLATLEAVLAEQGALPADLDGPAEFEFALDLTADLARVLGIGGAWCAEPRSSFDSVLCAKIAEALRNGADLQRSMRRGPGKMAATRASKLARALLSRVPLEGDDELDRREKLAALRDREDGELARELELESAQTSRAGAAGVALSAVVGPAPAREAQLQPPGQQAAAVPGRRESQQPRKARAAPPEVPPEAPPASRARRPAPEDGRFQDGALLRQGPKIGKGAKKRRQKALRKEAQRPPEEPPVPEGAWDGPDPWGEMKEPLPEEVLEAARQLAAELEAPDETRVEADPREGALPEGARQPRKGPWEEADPWGQLGQAPSEEARRPREQARAPEEGWHGTDPWGELRQALPEEARRRAEEPRAPGGPWAEADPWQELKGAPPGQAQRLPEGPQAAQGPWAEADPWQGLRDRAEQAAGGGGGAWEQHEASVAEDVSLAWGLLDLQERVEQALGGGDDEAWEESADFDALEGALAAEEPSPEPSGELEAAPRPAAAGPPAREPLPIEARRADIMARIGAQRVTVVAGATGCGKSTMVPQFLLEEPASRVLVTQPRRVAAIGIARHVASQRGERLGQGVGYRIGGESVGANCRLQLATVGYALAWFLARPEAFQGFTHIVLDEVHEQSADMEMFLLLTKLLMHFFPRTKIVLMSATLQADVFGNFFSEFLDASSAAPIAVEGRTFPVRQLFLDDIVDEAGEWHQLLPAAQAVRAREAVKEFDAACEGQGWLAKSPHIAPGLGRLALSLVPLLARSGGTLVVFLPGLVELEDMADLFSSLEARAPDPGGGGSSAPSTTKFS</sequence>
<dbReference type="PANTHER" id="PTHR18934:SF99">
    <property type="entry name" value="ATP-DEPENDENT RNA HELICASE DHX37-RELATED"/>
    <property type="match status" value="1"/>
</dbReference>
<feature type="compositionally biased region" description="Low complexity" evidence="5">
    <location>
        <begin position="648"/>
        <end position="664"/>
    </location>
</feature>
<feature type="compositionally biased region" description="Basic and acidic residues" evidence="5">
    <location>
        <begin position="726"/>
        <end position="735"/>
    </location>
</feature>
<feature type="region of interest" description="Disordered" evidence="5">
    <location>
        <begin position="967"/>
        <end position="997"/>
    </location>
</feature>
<feature type="region of interest" description="Disordered" evidence="5">
    <location>
        <begin position="1272"/>
        <end position="1292"/>
    </location>
</feature>
<dbReference type="Pfam" id="PF00270">
    <property type="entry name" value="DEAD"/>
    <property type="match status" value="1"/>
</dbReference>
<protein>
    <recommendedName>
        <fullName evidence="6">Helicase ATP-binding domain-containing protein</fullName>
    </recommendedName>
</protein>
<evidence type="ECO:0000313" key="8">
    <source>
        <dbReference type="Proteomes" id="UP001189429"/>
    </source>
</evidence>
<gene>
    <name evidence="7" type="ORF">PCOR1329_LOCUS79510</name>
</gene>
<feature type="region of interest" description="Disordered" evidence="5">
    <location>
        <begin position="1"/>
        <end position="37"/>
    </location>
</feature>
<feature type="compositionally biased region" description="Basic and acidic residues" evidence="5">
    <location>
        <begin position="776"/>
        <end position="788"/>
    </location>
</feature>
<evidence type="ECO:0000313" key="7">
    <source>
        <dbReference type="EMBL" id="CAK0903123.1"/>
    </source>
</evidence>
<reference evidence="7" key="1">
    <citation type="submission" date="2023-10" db="EMBL/GenBank/DDBJ databases">
        <authorList>
            <person name="Chen Y."/>
            <person name="Shah S."/>
            <person name="Dougan E. K."/>
            <person name="Thang M."/>
            <person name="Chan C."/>
        </authorList>
    </citation>
    <scope>NUCLEOTIDE SEQUENCE [LARGE SCALE GENOMIC DNA]</scope>
</reference>
<evidence type="ECO:0000259" key="6">
    <source>
        <dbReference type="PROSITE" id="PS51192"/>
    </source>
</evidence>
<dbReference type="Proteomes" id="UP001189429">
    <property type="component" value="Unassembled WGS sequence"/>
</dbReference>
<keyword evidence="3" id="KW-0347">Helicase</keyword>
<dbReference type="CDD" id="cd17917">
    <property type="entry name" value="DEXHc_RHA-like"/>
    <property type="match status" value="1"/>
</dbReference>
<evidence type="ECO:0000256" key="4">
    <source>
        <dbReference type="ARBA" id="ARBA00022840"/>
    </source>
</evidence>
<evidence type="ECO:0000256" key="2">
    <source>
        <dbReference type="ARBA" id="ARBA00022801"/>
    </source>
</evidence>
<evidence type="ECO:0000256" key="5">
    <source>
        <dbReference type="SAM" id="MobiDB-lite"/>
    </source>
</evidence>
<feature type="region of interest" description="Disordered" evidence="5">
    <location>
        <begin position="648"/>
        <end position="923"/>
    </location>
</feature>
<keyword evidence="8" id="KW-1185">Reference proteome</keyword>
<proteinExistence type="predicted"/>
<dbReference type="InterPro" id="IPR014001">
    <property type="entry name" value="Helicase_ATP-bd"/>
</dbReference>
<organism evidence="7 8">
    <name type="scientific">Prorocentrum cordatum</name>
    <dbReference type="NCBI Taxonomy" id="2364126"/>
    <lineage>
        <taxon>Eukaryota</taxon>
        <taxon>Sar</taxon>
        <taxon>Alveolata</taxon>
        <taxon>Dinophyceae</taxon>
        <taxon>Prorocentrales</taxon>
        <taxon>Prorocentraceae</taxon>
        <taxon>Prorocentrum</taxon>
    </lineage>
</organism>
<keyword evidence="2" id="KW-0378">Hydrolase</keyword>
<dbReference type="EMBL" id="CAUYUJ010021170">
    <property type="protein sequence ID" value="CAK0903123.1"/>
    <property type="molecule type" value="Genomic_DNA"/>
</dbReference>
<accession>A0ABN9XWC1</accession>
<feature type="domain" description="Helicase ATP-binding" evidence="6">
    <location>
        <begin position="1007"/>
        <end position="1167"/>
    </location>
</feature>
<evidence type="ECO:0000256" key="3">
    <source>
        <dbReference type="ARBA" id="ARBA00022806"/>
    </source>
</evidence>
<dbReference type="InterPro" id="IPR011545">
    <property type="entry name" value="DEAD/DEAH_box_helicase_dom"/>
</dbReference>
<keyword evidence="1" id="KW-0547">Nucleotide-binding</keyword>
<dbReference type="SMART" id="SM00487">
    <property type="entry name" value="DEXDc"/>
    <property type="match status" value="1"/>
</dbReference>
<feature type="compositionally biased region" description="Basic and acidic residues" evidence="5">
    <location>
        <begin position="816"/>
        <end position="833"/>
    </location>
</feature>
<name>A0ABN9XWC1_9DINO</name>